<evidence type="ECO:0000256" key="1">
    <source>
        <dbReference type="ARBA" id="ARBA00008965"/>
    </source>
</evidence>
<keyword evidence="5" id="KW-1185">Reference proteome</keyword>
<dbReference type="Gene3D" id="1.10.110.10">
    <property type="entry name" value="Plant lipid-transfer and hydrophobic proteins"/>
    <property type="match status" value="1"/>
</dbReference>
<evidence type="ECO:0000313" key="4">
    <source>
        <dbReference type="EMBL" id="KAJ4846338.1"/>
    </source>
</evidence>
<dbReference type="InterPro" id="IPR027923">
    <property type="entry name" value="Hydrophob_seed_dom"/>
</dbReference>
<gene>
    <name evidence="4" type="ORF">Tsubulata_005934</name>
</gene>
<sequence>MVYLKMALSDVSTEAVLLTLNLLFSTVVTAVGNLPPPPPLAPPVVLFSSPPPPAKSQQQLPPPSPQIMSPPPPPTPLLAPPPQQQPGIVITFCPYDSLKLGVCFDLLNHLMHFEMGTPPTTPCCPMFGGLFEMEAAVCLCSAIKFGLFGRDINIPLALTLILNFCGSGVPQGYICNY</sequence>
<protein>
    <recommendedName>
        <fullName evidence="3">Hydrophobic seed protein domain-containing protein</fullName>
    </recommendedName>
</protein>
<evidence type="ECO:0000259" key="3">
    <source>
        <dbReference type="Pfam" id="PF14547"/>
    </source>
</evidence>
<reference evidence="4" key="1">
    <citation type="submission" date="2022-02" db="EMBL/GenBank/DDBJ databases">
        <authorList>
            <person name="Henning P.M."/>
            <person name="McCubbin A.G."/>
            <person name="Shore J.S."/>
        </authorList>
    </citation>
    <scope>NUCLEOTIDE SEQUENCE</scope>
    <source>
        <strain evidence="4">F60SS</strain>
        <tissue evidence="4">Leaves</tissue>
    </source>
</reference>
<feature type="compositionally biased region" description="Pro residues" evidence="2">
    <location>
        <begin position="49"/>
        <end position="80"/>
    </location>
</feature>
<feature type="region of interest" description="Disordered" evidence="2">
    <location>
        <begin position="45"/>
        <end position="80"/>
    </location>
</feature>
<organism evidence="4 5">
    <name type="scientific">Turnera subulata</name>
    <dbReference type="NCBI Taxonomy" id="218843"/>
    <lineage>
        <taxon>Eukaryota</taxon>
        <taxon>Viridiplantae</taxon>
        <taxon>Streptophyta</taxon>
        <taxon>Embryophyta</taxon>
        <taxon>Tracheophyta</taxon>
        <taxon>Spermatophyta</taxon>
        <taxon>Magnoliopsida</taxon>
        <taxon>eudicotyledons</taxon>
        <taxon>Gunneridae</taxon>
        <taxon>Pentapetalae</taxon>
        <taxon>rosids</taxon>
        <taxon>fabids</taxon>
        <taxon>Malpighiales</taxon>
        <taxon>Passifloraceae</taxon>
        <taxon>Turnera</taxon>
    </lineage>
</organism>
<comment type="caution">
    <text evidence="4">The sequence shown here is derived from an EMBL/GenBank/DDBJ whole genome shotgun (WGS) entry which is preliminary data.</text>
</comment>
<dbReference type="AlphaFoldDB" id="A0A9Q0GAT7"/>
<dbReference type="InterPro" id="IPR036312">
    <property type="entry name" value="Bifun_inhib/LTP/seed_sf"/>
</dbReference>
<proteinExistence type="inferred from homology"/>
<dbReference type="SUPFAM" id="SSF47699">
    <property type="entry name" value="Bifunctional inhibitor/lipid-transfer protein/seed storage 2S albumin"/>
    <property type="match status" value="1"/>
</dbReference>
<evidence type="ECO:0000256" key="2">
    <source>
        <dbReference type="SAM" id="MobiDB-lite"/>
    </source>
</evidence>
<evidence type="ECO:0000313" key="5">
    <source>
        <dbReference type="Proteomes" id="UP001141552"/>
    </source>
</evidence>
<feature type="domain" description="Hydrophobic seed protein" evidence="3">
    <location>
        <begin position="93"/>
        <end position="175"/>
    </location>
</feature>
<dbReference type="Proteomes" id="UP001141552">
    <property type="component" value="Unassembled WGS sequence"/>
</dbReference>
<dbReference type="PANTHER" id="PTHR31731">
    <property type="match status" value="1"/>
</dbReference>
<reference evidence="4" key="2">
    <citation type="journal article" date="2023" name="Plants (Basel)">
        <title>Annotation of the Turnera subulata (Passifloraceae) Draft Genome Reveals the S-Locus Evolved after the Divergence of Turneroideae from Passifloroideae in a Stepwise Manner.</title>
        <authorList>
            <person name="Henning P.M."/>
            <person name="Roalson E.H."/>
            <person name="Mir W."/>
            <person name="McCubbin A.G."/>
            <person name="Shore J.S."/>
        </authorList>
    </citation>
    <scope>NUCLEOTIDE SEQUENCE</scope>
    <source>
        <strain evidence="4">F60SS</strain>
    </source>
</reference>
<dbReference type="Pfam" id="PF14547">
    <property type="entry name" value="Hydrophob_seed"/>
    <property type="match status" value="1"/>
</dbReference>
<name>A0A9Q0GAT7_9ROSI</name>
<dbReference type="EMBL" id="JAKUCV010001446">
    <property type="protein sequence ID" value="KAJ4846338.1"/>
    <property type="molecule type" value="Genomic_DNA"/>
</dbReference>
<comment type="similarity">
    <text evidence="1">Belongs to the plant LTP family. PEARLI1 subfamily.</text>
</comment>
<accession>A0A9Q0GAT7</accession>
<dbReference type="CDD" id="cd01958">
    <property type="entry name" value="HPS_like"/>
    <property type="match status" value="1"/>
</dbReference>
<dbReference type="InterPro" id="IPR051636">
    <property type="entry name" value="Plant_LTP/defense-related"/>
</dbReference>